<dbReference type="GO" id="GO:0042594">
    <property type="term" value="P:response to starvation"/>
    <property type="evidence" value="ECO:0007669"/>
    <property type="project" value="TreeGrafter"/>
</dbReference>
<dbReference type="GO" id="GO:0000422">
    <property type="term" value="P:autophagy of mitochondrion"/>
    <property type="evidence" value="ECO:0007669"/>
    <property type="project" value="TreeGrafter"/>
</dbReference>
<feature type="non-terminal residue" evidence="13">
    <location>
        <position position="160"/>
    </location>
</feature>
<keyword evidence="7" id="KW-0067">ATP-binding</keyword>
<comment type="catalytic activity">
    <reaction evidence="11">
        <text>L-seryl-[protein] + ATP = O-phospho-L-seryl-[protein] + ADP + H(+)</text>
        <dbReference type="Rhea" id="RHEA:17989"/>
        <dbReference type="Rhea" id="RHEA-COMP:9863"/>
        <dbReference type="Rhea" id="RHEA-COMP:11604"/>
        <dbReference type="ChEBI" id="CHEBI:15378"/>
        <dbReference type="ChEBI" id="CHEBI:29999"/>
        <dbReference type="ChEBI" id="CHEBI:30616"/>
        <dbReference type="ChEBI" id="CHEBI:83421"/>
        <dbReference type="ChEBI" id="CHEBI:456216"/>
        <dbReference type="EC" id="2.7.11.1"/>
    </reaction>
</comment>
<dbReference type="AlphaFoldDB" id="A0A9P4H386"/>
<dbReference type="Proteomes" id="UP000799777">
    <property type="component" value="Unassembled WGS sequence"/>
</dbReference>
<dbReference type="GO" id="GO:0061709">
    <property type="term" value="P:reticulophagy"/>
    <property type="evidence" value="ECO:0007669"/>
    <property type="project" value="TreeGrafter"/>
</dbReference>
<dbReference type="GO" id="GO:0005776">
    <property type="term" value="C:autophagosome"/>
    <property type="evidence" value="ECO:0007669"/>
    <property type="project" value="TreeGrafter"/>
</dbReference>
<dbReference type="PROSITE" id="PS00108">
    <property type="entry name" value="PROTEIN_KINASE_ST"/>
    <property type="match status" value="1"/>
</dbReference>
<dbReference type="EC" id="2.7.11.1" evidence="2"/>
<keyword evidence="8" id="KW-0072">Autophagy</keyword>
<dbReference type="SMART" id="SM00220">
    <property type="entry name" value="S_TKc"/>
    <property type="match status" value="1"/>
</dbReference>
<organism evidence="13 14">
    <name type="scientific">Setomelanomma holmii</name>
    <dbReference type="NCBI Taxonomy" id="210430"/>
    <lineage>
        <taxon>Eukaryota</taxon>
        <taxon>Fungi</taxon>
        <taxon>Dikarya</taxon>
        <taxon>Ascomycota</taxon>
        <taxon>Pezizomycotina</taxon>
        <taxon>Dothideomycetes</taxon>
        <taxon>Pleosporomycetidae</taxon>
        <taxon>Pleosporales</taxon>
        <taxon>Pleosporineae</taxon>
        <taxon>Phaeosphaeriaceae</taxon>
        <taxon>Setomelanomma</taxon>
    </lineage>
</organism>
<dbReference type="InterPro" id="IPR008271">
    <property type="entry name" value="Ser/Thr_kinase_AS"/>
</dbReference>
<dbReference type="PANTHER" id="PTHR24348">
    <property type="entry name" value="SERINE/THREONINE-PROTEIN KINASE UNC-51-RELATED"/>
    <property type="match status" value="1"/>
</dbReference>
<dbReference type="GO" id="GO:0034727">
    <property type="term" value="P:piecemeal microautophagy of the nucleus"/>
    <property type="evidence" value="ECO:0007669"/>
    <property type="project" value="TreeGrafter"/>
</dbReference>
<evidence type="ECO:0000256" key="2">
    <source>
        <dbReference type="ARBA" id="ARBA00012513"/>
    </source>
</evidence>
<dbReference type="InterPro" id="IPR000719">
    <property type="entry name" value="Prot_kinase_dom"/>
</dbReference>
<comment type="caution">
    <text evidence="13">The sequence shown here is derived from an EMBL/GenBank/DDBJ whole genome shotgun (WGS) entry which is preliminary data.</text>
</comment>
<accession>A0A9P4H386</accession>
<dbReference type="SUPFAM" id="SSF56112">
    <property type="entry name" value="Protein kinase-like (PK-like)"/>
    <property type="match status" value="1"/>
</dbReference>
<dbReference type="Gene3D" id="1.10.510.10">
    <property type="entry name" value="Transferase(Phosphotransferase) domain 1"/>
    <property type="match status" value="1"/>
</dbReference>
<evidence type="ECO:0000256" key="7">
    <source>
        <dbReference type="ARBA" id="ARBA00022840"/>
    </source>
</evidence>
<evidence type="ECO:0000256" key="6">
    <source>
        <dbReference type="ARBA" id="ARBA00022777"/>
    </source>
</evidence>
<feature type="non-terminal residue" evidence="13">
    <location>
        <position position="1"/>
    </location>
</feature>
<dbReference type="CDD" id="cd00180">
    <property type="entry name" value="PKc"/>
    <property type="match status" value="1"/>
</dbReference>
<dbReference type="PANTHER" id="PTHR24348:SF22">
    <property type="entry name" value="NON-SPECIFIC SERINE_THREONINE PROTEIN KINASE"/>
    <property type="match status" value="1"/>
</dbReference>
<comment type="catalytic activity">
    <reaction evidence="10">
        <text>L-threonyl-[protein] + ATP = O-phospho-L-threonyl-[protein] + ADP + H(+)</text>
        <dbReference type="Rhea" id="RHEA:46608"/>
        <dbReference type="Rhea" id="RHEA-COMP:11060"/>
        <dbReference type="Rhea" id="RHEA-COMP:11605"/>
        <dbReference type="ChEBI" id="CHEBI:15378"/>
        <dbReference type="ChEBI" id="CHEBI:30013"/>
        <dbReference type="ChEBI" id="CHEBI:30616"/>
        <dbReference type="ChEBI" id="CHEBI:61977"/>
        <dbReference type="ChEBI" id="CHEBI:456216"/>
        <dbReference type="EC" id="2.7.11.1"/>
    </reaction>
</comment>
<evidence type="ECO:0000256" key="4">
    <source>
        <dbReference type="ARBA" id="ARBA00022679"/>
    </source>
</evidence>
<comment type="subcellular location">
    <subcellularLocation>
        <location evidence="1">Preautophagosomal structure membrane</location>
        <topology evidence="1">Peripheral membrane protein</topology>
    </subcellularLocation>
</comment>
<dbReference type="GO" id="GO:0034045">
    <property type="term" value="C:phagophore assembly site membrane"/>
    <property type="evidence" value="ECO:0007669"/>
    <property type="project" value="UniProtKB-SubCell"/>
</dbReference>
<dbReference type="GO" id="GO:0005829">
    <property type="term" value="C:cytosol"/>
    <property type="evidence" value="ECO:0007669"/>
    <property type="project" value="TreeGrafter"/>
</dbReference>
<keyword evidence="3" id="KW-0723">Serine/threonine-protein kinase</keyword>
<keyword evidence="4" id="KW-0808">Transferase</keyword>
<dbReference type="PROSITE" id="PS50011">
    <property type="entry name" value="PROTEIN_KINASE_DOM"/>
    <property type="match status" value="1"/>
</dbReference>
<dbReference type="GO" id="GO:0005524">
    <property type="term" value="F:ATP binding"/>
    <property type="evidence" value="ECO:0007669"/>
    <property type="project" value="UniProtKB-KW"/>
</dbReference>
<evidence type="ECO:0000313" key="13">
    <source>
        <dbReference type="EMBL" id="KAF2027428.1"/>
    </source>
</evidence>
<proteinExistence type="predicted"/>
<name>A0A9P4H386_9PLEO</name>
<feature type="domain" description="Protein kinase" evidence="12">
    <location>
        <begin position="1"/>
        <end position="160"/>
    </location>
</feature>
<evidence type="ECO:0000256" key="10">
    <source>
        <dbReference type="ARBA" id="ARBA00047899"/>
    </source>
</evidence>
<reference evidence="13" key="1">
    <citation type="journal article" date="2020" name="Stud. Mycol.">
        <title>101 Dothideomycetes genomes: a test case for predicting lifestyles and emergence of pathogens.</title>
        <authorList>
            <person name="Haridas S."/>
            <person name="Albert R."/>
            <person name="Binder M."/>
            <person name="Bloem J."/>
            <person name="Labutti K."/>
            <person name="Salamov A."/>
            <person name="Andreopoulos B."/>
            <person name="Baker S."/>
            <person name="Barry K."/>
            <person name="Bills G."/>
            <person name="Bluhm B."/>
            <person name="Cannon C."/>
            <person name="Castanera R."/>
            <person name="Culley D."/>
            <person name="Daum C."/>
            <person name="Ezra D."/>
            <person name="Gonzalez J."/>
            <person name="Henrissat B."/>
            <person name="Kuo A."/>
            <person name="Liang C."/>
            <person name="Lipzen A."/>
            <person name="Lutzoni F."/>
            <person name="Magnuson J."/>
            <person name="Mondo S."/>
            <person name="Nolan M."/>
            <person name="Ohm R."/>
            <person name="Pangilinan J."/>
            <person name="Park H.-J."/>
            <person name="Ramirez L."/>
            <person name="Alfaro M."/>
            <person name="Sun H."/>
            <person name="Tritt A."/>
            <person name="Yoshinaga Y."/>
            <person name="Zwiers L.-H."/>
            <person name="Turgeon B."/>
            <person name="Goodwin S."/>
            <person name="Spatafora J."/>
            <person name="Crous P."/>
            <person name="Grigoriev I."/>
        </authorList>
    </citation>
    <scope>NUCLEOTIDE SEQUENCE</scope>
    <source>
        <strain evidence="13">CBS 110217</strain>
    </source>
</reference>
<dbReference type="Pfam" id="PF00069">
    <property type="entry name" value="Pkinase"/>
    <property type="match status" value="1"/>
</dbReference>
<dbReference type="GO" id="GO:0000045">
    <property type="term" value="P:autophagosome assembly"/>
    <property type="evidence" value="ECO:0007669"/>
    <property type="project" value="TreeGrafter"/>
</dbReference>
<protein>
    <recommendedName>
        <fullName evidence="2">non-specific serine/threonine protein kinase</fullName>
        <ecNumber evidence="2">2.7.11.1</ecNumber>
    </recommendedName>
    <alternativeName>
        <fullName evidence="9">Autophagy-related protein 1</fullName>
    </alternativeName>
</protein>
<dbReference type="InterPro" id="IPR011009">
    <property type="entry name" value="Kinase-like_dom_sf"/>
</dbReference>
<evidence type="ECO:0000256" key="1">
    <source>
        <dbReference type="ARBA" id="ARBA00004623"/>
    </source>
</evidence>
<sequence length="160" mass="18248">QKRVMTAFAREINVMRQVEHQHCVNFLGSYTDFDHVNILSSPIADMDLATFLDRPIGIEQRKLLYRGISCLCNALNYLHQNNIRHEDLKPQNVLIHGDNILLTDFGFSLDFSDDSISTTTELPSAWTIRYSAPEVLNFEPRNRATDNFSLGCVLNEMISG</sequence>
<gene>
    <name evidence="13" type="ORF">EK21DRAFT_18254</name>
</gene>
<evidence type="ECO:0000313" key="14">
    <source>
        <dbReference type="Proteomes" id="UP000799777"/>
    </source>
</evidence>
<evidence type="ECO:0000256" key="9">
    <source>
        <dbReference type="ARBA" id="ARBA00030237"/>
    </source>
</evidence>
<dbReference type="GO" id="GO:0004674">
    <property type="term" value="F:protein serine/threonine kinase activity"/>
    <property type="evidence" value="ECO:0007669"/>
    <property type="project" value="UniProtKB-KW"/>
</dbReference>
<dbReference type="OrthoDB" id="4062651at2759"/>
<keyword evidence="5" id="KW-0547">Nucleotide-binding</keyword>
<evidence type="ECO:0000256" key="11">
    <source>
        <dbReference type="ARBA" id="ARBA00048679"/>
    </source>
</evidence>
<keyword evidence="6 13" id="KW-0418">Kinase</keyword>
<evidence type="ECO:0000256" key="5">
    <source>
        <dbReference type="ARBA" id="ARBA00022741"/>
    </source>
</evidence>
<evidence type="ECO:0000256" key="8">
    <source>
        <dbReference type="ARBA" id="ARBA00023006"/>
    </source>
</evidence>
<dbReference type="InterPro" id="IPR045269">
    <property type="entry name" value="Atg1-like"/>
</dbReference>
<dbReference type="GO" id="GO:0010506">
    <property type="term" value="P:regulation of autophagy"/>
    <property type="evidence" value="ECO:0007669"/>
    <property type="project" value="InterPro"/>
</dbReference>
<evidence type="ECO:0000259" key="12">
    <source>
        <dbReference type="PROSITE" id="PS50011"/>
    </source>
</evidence>
<evidence type="ECO:0000256" key="3">
    <source>
        <dbReference type="ARBA" id="ARBA00022527"/>
    </source>
</evidence>
<keyword evidence="14" id="KW-1185">Reference proteome</keyword>
<dbReference type="EMBL" id="ML978226">
    <property type="protein sequence ID" value="KAF2027428.1"/>
    <property type="molecule type" value="Genomic_DNA"/>
</dbReference>